<dbReference type="RefSeq" id="WP_074868777.1">
    <property type="nucleotide sequence ID" value="NZ_FOAS01000011.1"/>
</dbReference>
<keyword evidence="2" id="KW-1185">Reference proteome</keyword>
<dbReference type="InterPro" id="IPR010386">
    <property type="entry name" value="tRNA-Hydrxlase_MiaE"/>
</dbReference>
<reference evidence="1 2" key="1">
    <citation type="submission" date="2016-10" db="EMBL/GenBank/DDBJ databases">
        <authorList>
            <person name="de Groot N.N."/>
        </authorList>
    </citation>
    <scope>NUCLEOTIDE SEQUENCE [LARGE SCALE GENOMIC DNA]</scope>
    <source>
        <strain evidence="1 2">JCM 19513</strain>
    </source>
</reference>
<sequence>MTAPAILEPIIEFLGHVTTPQAWIERALREQEILLLDHRVLEYKAAQSALSLLGRHINRPELTAKMSRLVREELVHFEQVTRLIKKRGIALKGLSASRYAAGLRTLVRPQEPHKLIDILIVGAFIEARSCERFAALVPHLDAELAKFYAGLLESEGRHYQGYIELARLYAEGEDVEARIAEIRAEENRLISTPDEQFRFHSGVPV</sequence>
<dbReference type="InterPro" id="IPR009078">
    <property type="entry name" value="Ferritin-like_SF"/>
</dbReference>
<dbReference type="PIRSF" id="PIRSF020736">
    <property type="entry name" value="MiaE"/>
    <property type="match status" value="1"/>
</dbReference>
<organism evidence="1 2">
    <name type="scientific">Atopomonas hussainii</name>
    <dbReference type="NCBI Taxonomy" id="1429083"/>
    <lineage>
        <taxon>Bacteria</taxon>
        <taxon>Pseudomonadati</taxon>
        <taxon>Pseudomonadota</taxon>
        <taxon>Gammaproteobacteria</taxon>
        <taxon>Pseudomonadales</taxon>
        <taxon>Pseudomonadaceae</taxon>
        <taxon>Atopomonas</taxon>
    </lineage>
</organism>
<dbReference type="CDD" id="cd07910">
    <property type="entry name" value="MiaE"/>
    <property type="match status" value="1"/>
</dbReference>
<dbReference type="GO" id="GO:0006400">
    <property type="term" value="P:tRNA modification"/>
    <property type="evidence" value="ECO:0007669"/>
    <property type="project" value="InterPro"/>
</dbReference>
<dbReference type="InterPro" id="IPR012347">
    <property type="entry name" value="Ferritin-like"/>
</dbReference>
<dbReference type="Pfam" id="PF06175">
    <property type="entry name" value="MiaE"/>
    <property type="match status" value="1"/>
</dbReference>
<evidence type="ECO:0000313" key="2">
    <source>
        <dbReference type="Proteomes" id="UP000185766"/>
    </source>
</evidence>
<dbReference type="Proteomes" id="UP000185766">
    <property type="component" value="Unassembled WGS sequence"/>
</dbReference>
<dbReference type="Gene3D" id="1.20.1260.10">
    <property type="match status" value="1"/>
</dbReference>
<accession>A0A1H7PM99</accession>
<protein>
    <submittedName>
        <fullName evidence="1">tRNA-(Ms[2]io[6]A)-hydroxylase</fullName>
    </submittedName>
</protein>
<dbReference type="PANTHER" id="PTHR42637:SF1">
    <property type="entry name" value="TRNA 2-(METHYLSULFANYL)-N(6)-ISOPENTENYLADENOSINE(37) HYDROXYLASE"/>
    <property type="match status" value="1"/>
</dbReference>
<dbReference type="AlphaFoldDB" id="A0A1H7PM99"/>
<dbReference type="SUPFAM" id="SSF47240">
    <property type="entry name" value="Ferritin-like"/>
    <property type="match status" value="1"/>
</dbReference>
<dbReference type="PANTHER" id="PTHR42637">
    <property type="entry name" value="TRNA-(MS[2]IO[6]A)-HYDROXYLASE"/>
    <property type="match status" value="1"/>
</dbReference>
<dbReference type="EMBL" id="FOAS01000011">
    <property type="protein sequence ID" value="SEL36903.1"/>
    <property type="molecule type" value="Genomic_DNA"/>
</dbReference>
<gene>
    <name evidence="1" type="ORF">SAMN05216214_11168</name>
</gene>
<dbReference type="GO" id="GO:0045301">
    <property type="term" value="F:tRNA 2-(methylsulfanyl)-N(6)-isopentenyladenosine(37) hydroxylase activity"/>
    <property type="evidence" value="ECO:0007669"/>
    <property type="project" value="InterPro"/>
</dbReference>
<dbReference type="STRING" id="1429083.GCA_001885685_02076"/>
<name>A0A1H7PM99_9GAMM</name>
<proteinExistence type="predicted"/>
<evidence type="ECO:0000313" key="1">
    <source>
        <dbReference type="EMBL" id="SEL36903.1"/>
    </source>
</evidence>